<protein>
    <submittedName>
        <fullName evidence="2">Uncharacterized protein</fullName>
    </submittedName>
</protein>
<comment type="caution">
    <text evidence="2">The sequence shown here is derived from an EMBL/GenBank/DDBJ whole genome shotgun (WGS) entry which is preliminary data.</text>
</comment>
<proteinExistence type="predicted"/>
<dbReference type="AlphaFoldDB" id="A0A2N1MHC5"/>
<dbReference type="VEuPathDB" id="FungiDB:RhiirFUN_016101"/>
<feature type="compositionally biased region" description="Basic residues" evidence="1">
    <location>
        <begin position="20"/>
        <end position="35"/>
    </location>
</feature>
<reference evidence="2 3" key="2">
    <citation type="submission" date="2017-10" db="EMBL/GenBank/DDBJ databases">
        <title>Extensive intraspecific genome diversity in a model arbuscular mycorrhizal fungus.</title>
        <authorList>
            <person name="Chen E.C.H."/>
            <person name="Morin E."/>
            <person name="Baudet D."/>
            <person name="Noel J."/>
            <person name="Ndikumana S."/>
            <person name="Charron P."/>
            <person name="St-Onge C."/>
            <person name="Giorgi J."/>
            <person name="Grigoriev I.V."/>
            <person name="Roux C."/>
            <person name="Martin F.M."/>
            <person name="Corradi N."/>
        </authorList>
    </citation>
    <scope>NUCLEOTIDE SEQUENCE [LARGE SCALE GENOMIC DNA]</scope>
    <source>
        <strain evidence="2 3">C2</strain>
    </source>
</reference>
<dbReference type="OrthoDB" id="2470905at2759"/>
<sequence length="103" mass="12267">MMETNSDQENQKNWENQRRQAARKQSCKLKNRNVSKGRNINQQTRQDHERREIEETYLENDNTDSDSQPTSHSATTLSEEEISMLQDFRIKMDNINYKLCIVC</sequence>
<dbReference type="EMBL" id="LLXL01002362">
    <property type="protein sequence ID" value="PKK61035.1"/>
    <property type="molecule type" value="Genomic_DNA"/>
</dbReference>
<feature type="compositionally biased region" description="Basic and acidic residues" evidence="1">
    <location>
        <begin position="45"/>
        <end position="54"/>
    </location>
</feature>
<feature type="compositionally biased region" description="Basic and acidic residues" evidence="1">
    <location>
        <begin position="9"/>
        <end position="18"/>
    </location>
</feature>
<dbReference type="VEuPathDB" id="FungiDB:RhiirA1_394423"/>
<reference evidence="2 3" key="1">
    <citation type="submission" date="2016-04" db="EMBL/GenBank/DDBJ databases">
        <title>Genome analyses suggest a sexual origin of heterokaryosis in a supposedly ancient asexual fungus.</title>
        <authorList>
            <person name="Ropars J."/>
            <person name="Sedzielewska K."/>
            <person name="Noel J."/>
            <person name="Charron P."/>
            <person name="Farinelli L."/>
            <person name="Marton T."/>
            <person name="Kruger M."/>
            <person name="Pelin A."/>
            <person name="Brachmann A."/>
            <person name="Corradi N."/>
        </authorList>
    </citation>
    <scope>NUCLEOTIDE SEQUENCE [LARGE SCALE GENOMIC DNA]</scope>
    <source>
        <strain evidence="2 3">C2</strain>
    </source>
</reference>
<name>A0A2N1MHC5_9GLOM</name>
<gene>
    <name evidence="2" type="ORF">RhiirC2_792418</name>
</gene>
<evidence type="ECO:0000256" key="1">
    <source>
        <dbReference type="SAM" id="MobiDB-lite"/>
    </source>
</evidence>
<evidence type="ECO:0000313" key="3">
    <source>
        <dbReference type="Proteomes" id="UP000233469"/>
    </source>
</evidence>
<feature type="compositionally biased region" description="Polar residues" evidence="1">
    <location>
        <begin position="65"/>
        <end position="77"/>
    </location>
</feature>
<organism evidence="2 3">
    <name type="scientific">Rhizophagus irregularis</name>
    <dbReference type="NCBI Taxonomy" id="588596"/>
    <lineage>
        <taxon>Eukaryota</taxon>
        <taxon>Fungi</taxon>
        <taxon>Fungi incertae sedis</taxon>
        <taxon>Mucoromycota</taxon>
        <taxon>Glomeromycotina</taxon>
        <taxon>Glomeromycetes</taxon>
        <taxon>Glomerales</taxon>
        <taxon>Glomeraceae</taxon>
        <taxon>Rhizophagus</taxon>
    </lineage>
</organism>
<evidence type="ECO:0000313" key="2">
    <source>
        <dbReference type="EMBL" id="PKK61035.1"/>
    </source>
</evidence>
<feature type="region of interest" description="Disordered" evidence="1">
    <location>
        <begin position="1"/>
        <end position="79"/>
    </location>
</feature>
<feature type="compositionally biased region" description="Acidic residues" evidence="1">
    <location>
        <begin position="55"/>
        <end position="64"/>
    </location>
</feature>
<accession>A0A2N1MHC5</accession>
<dbReference type="Proteomes" id="UP000233469">
    <property type="component" value="Unassembled WGS sequence"/>
</dbReference>